<dbReference type="Gene3D" id="3.40.190.80">
    <property type="match status" value="1"/>
</dbReference>
<dbReference type="PANTHER" id="PTHR20854">
    <property type="entry name" value="INOSITOL MONOPHOSPHATASE"/>
    <property type="match status" value="1"/>
</dbReference>
<feature type="binding site" evidence="7">
    <location>
        <position position="221"/>
    </location>
    <ligand>
        <name>Mg(2+)</name>
        <dbReference type="ChEBI" id="CHEBI:18420"/>
        <label>1</label>
        <note>catalytic</note>
    </ligand>
</feature>
<dbReference type="PROSITE" id="PS00630">
    <property type="entry name" value="IMP_2"/>
    <property type="match status" value="1"/>
</dbReference>
<dbReference type="Pfam" id="PF00459">
    <property type="entry name" value="Inositol_P"/>
    <property type="match status" value="1"/>
</dbReference>
<evidence type="ECO:0000313" key="9">
    <source>
        <dbReference type="EMBL" id="PPC76078.1"/>
    </source>
</evidence>
<dbReference type="GO" id="GO:0007165">
    <property type="term" value="P:signal transduction"/>
    <property type="evidence" value="ECO:0007669"/>
    <property type="project" value="TreeGrafter"/>
</dbReference>
<dbReference type="SUPFAM" id="SSF56655">
    <property type="entry name" value="Carbohydrate phosphatase"/>
    <property type="match status" value="1"/>
</dbReference>
<dbReference type="InterPro" id="IPR020583">
    <property type="entry name" value="Inositol_monoP_metal-BS"/>
</dbReference>
<dbReference type="InterPro" id="IPR033942">
    <property type="entry name" value="IMPase"/>
</dbReference>
<dbReference type="GO" id="GO:0046854">
    <property type="term" value="P:phosphatidylinositol phosphate biosynthetic process"/>
    <property type="evidence" value="ECO:0007669"/>
    <property type="project" value="InterPro"/>
</dbReference>
<reference evidence="9 10" key="1">
    <citation type="submission" date="2018-02" db="EMBL/GenBank/DDBJ databases">
        <title>novel marine gammaproteobacteria from coastal saline agro ecosystem.</title>
        <authorList>
            <person name="Krishnan R."/>
            <person name="Ramesh Kumar N."/>
        </authorList>
    </citation>
    <scope>NUCLEOTIDE SEQUENCE [LARGE SCALE GENOMIC DNA]</scope>
    <source>
        <strain evidence="9 10">228</strain>
    </source>
</reference>
<accession>A0A2S5KMQ0</accession>
<dbReference type="CDD" id="cd01639">
    <property type="entry name" value="IMPase"/>
    <property type="match status" value="1"/>
</dbReference>
<dbReference type="Proteomes" id="UP000238196">
    <property type="component" value="Unassembled WGS sequence"/>
</dbReference>
<dbReference type="AlphaFoldDB" id="A0A2S5KMQ0"/>
<comment type="cofactor">
    <cofactor evidence="2 7 8">
        <name>Mg(2+)</name>
        <dbReference type="ChEBI" id="CHEBI:18420"/>
    </cofactor>
</comment>
<keyword evidence="5 8" id="KW-0378">Hydrolase</keyword>
<keyword evidence="6 7" id="KW-0460">Magnesium</keyword>
<comment type="similarity">
    <text evidence="3 8">Belongs to the inositol monophosphatase superfamily.</text>
</comment>
<keyword evidence="4 7" id="KW-0479">Metal-binding</keyword>
<feature type="binding site" evidence="7">
    <location>
        <position position="97"/>
    </location>
    <ligand>
        <name>Mg(2+)</name>
        <dbReference type="ChEBI" id="CHEBI:18420"/>
        <label>1</label>
        <note>catalytic</note>
    </ligand>
</feature>
<evidence type="ECO:0000256" key="3">
    <source>
        <dbReference type="ARBA" id="ARBA00009759"/>
    </source>
</evidence>
<evidence type="ECO:0000256" key="4">
    <source>
        <dbReference type="ARBA" id="ARBA00022723"/>
    </source>
</evidence>
<dbReference type="GO" id="GO:0008934">
    <property type="term" value="F:inositol monophosphate 1-phosphatase activity"/>
    <property type="evidence" value="ECO:0007669"/>
    <property type="project" value="InterPro"/>
</dbReference>
<feature type="binding site" evidence="7">
    <location>
        <position position="75"/>
    </location>
    <ligand>
        <name>Mg(2+)</name>
        <dbReference type="ChEBI" id="CHEBI:18420"/>
        <label>1</label>
        <note>catalytic</note>
    </ligand>
</feature>
<evidence type="ECO:0000256" key="6">
    <source>
        <dbReference type="ARBA" id="ARBA00022842"/>
    </source>
</evidence>
<dbReference type="InterPro" id="IPR020550">
    <property type="entry name" value="Inositol_monophosphatase_CS"/>
</dbReference>
<evidence type="ECO:0000256" key="5">
    <source>
        <dbReference type="ARBA" id="ARBA00022801"/>
    </source>
</evidence>
<dbReference type="FunFam" id="3.30.540.10:FF:000003">
    <property type="entry name" value="Inositol-1-monophosphatase"/>
    <property type="match status" value="1"/>
</dbReference>
<comment type="caution">
    <text evidence="9">The sequence shown here is derived from an EMBL/GenBank/DDBJ whole genome shotgun (WGS) entry which is preliminary data.</text>
</comment>
<evidence type="ECO:0000256" key="1">
    <source>
        <dbReference type="ARBA" id="ARBA00001033"/>
    </source>
</evidence>
<dbReference type="OrthoDB" id="5289799at2"/>
<dbReference type="Gene3D" id="3.30.540.10">
    <property type="entry name" value="Fructose-1,6-Bisphosphatase, subunit A, domain 1"/>
    <property type="match status" value="1"/>
</dbReference>
<evidence type="ECO:0000256" key="2">
    <source>
        <dbReference type="ARBA" id="ARBA00001946"/>
    </source>
</evidence>
<organism evidence="9 10">
    <name type="scientific">Proteobacteria bacterium 228</name>
    <dbReference type="NCBI Taxonomy" id="2083153"/>
    <lineage>
        <taxon>Bacteria</taxon>
        <taxon>Pseudomonadati</taxon>
        <taxon>Pseudomonadota</taxon>
    </lineage>
</organism>
<sequence>MFKGDSDSFILPLAAYAESLARQAGEVLISERNNQSFSLDYKRGVELVTTADLAADALIRAGIESVYPDHNILSEESAPDFSDPQALMGPLWVIDPIDGTVNFANQQPAVAVSIAFAVDGVTQVGVVHCPFMKETFTAIRGRGAFCNGQPIKAAHVTELRQALVATGFPYEKEGIPHLLQRLQQVMAKVQDVRRMGSAAIDICYVAAGRLGAYYETVNPWDMAAGYLIAREAGAQVGRFAKAKSLMPEELNGEHLLVASPPLFEPLQQILEPTL</sequence>
<dbReference type="GO" id="GO:0006020">
    <property type="term" value="P:inositol metabolic process"/>
    <property type="evidence" value="ECO:0007669"/>
    <property type="project" value="TreeGrafter"/>
</dbReference>
<dbReference type="EC" id="3.1.3.25" evidence="8"/>
<protein>
    <recommendedName>
        <fullName evidence="8">Inositol-1-monophosphatase</fullName>
        <ecNumber evidence="8">3.1.3.25</ecNumber>
    </recommendedName>
</protein>
<dbReference type="PANTHER" id="PTHR20854:SF4">
    <property type="entry name" value="INOSITOL-1-MONOPHOSPHATASE-RELATED"/>
    <property type="match status" value="1"/>
</dbReference>
<comment type="catalytic activity">
    <reaction evidence="1 8">
        <text>a myo-inositol phosphate + H2O = myo-inositol + phosphate</text>
        <dbReference type="Rhea" id="RHEA:24056"/>
        <dbReference type="ChEBI" id="CHEBI:15377"/>
        <dbReference type="ChEBI" id="CHEBI:17268"/>
        <dbReference type="ChEBI" id="CHEBI:43474"/>
        <dbReference type="ChEBI" id="CHEBI:84139"/>
        <dbReference type="EC" id="3.1.3.25"/>
    </reaction>
</comment>
<dbReference type="GO" id="GO:0046872">
    <property type="term" value="F:metal ion binding"/>
    <property type="evidence" value="ECO:0007669"/>
    <property type="project" value="UniProtKB-KW"/>
</dbReference>
<evidence type="ECO:0000313" key="10">
    <source>
        <dbReference type="Proteomes" id="UP000238196"/>
    </source>
</evidence>
<dbReference type="InterPro" id="IPR000760">
    <property type="entry name" value="Inositol_monophosphatase-like"/>
</dbReference>
<evidence type="ECO:0000256" key="7">
    <source>
        <dbReference type="PIRSR" id="PIRSR600760-2"/>
    </source>
</evidence>
<dbReference type="PRINTS" id="PR00377">
    <property type="entry name" value="IMPHPHTASES"/>
</dbReference>
<gene>
    <name evidence="9" type="ORF">C4K68_16925</name>
</gene>
<name>A0A2S5KMQ0_9PROT</name>
<feature type="binding site" evidence="7">
    <location>
        <position position="98"/>
    </location>
    <ligand>
        <name>Mg(2+)</name>
        <dbReference type="ChEBI" id="CHEBI:18420"/>
        <label>1</label>
        <note>catalytic</note>
    </ligand>
</feature>
<proteinExistence type="inferred from homology"/>
<evidence type="ECO:0000256" key="8">
    <source>
        <dbReference type="RuleBase" id="RU364068"/>
    </source>
</evidence>
<dbReference type="PROSITE" id="PS00629">
    <property type="entry name" value="IMP_1"/>
    <property type="match status" value="1"/>
</dbReference>
<feature type="binding site" evidence="7">
    <location>
        <position position="95"/>
    </location>
    <ligand>
        <name>Mg(2+)</name>
        <dbReference type="ChEBI" id="CHEBI:18420"/>
        <label>1</label>
        <note>catalytic</note>
    </ligand>
</feature>
<dbReference type="EMBL" id="PRLP01000057">
    <property type="protein sequence ID" value="PPC76078.1"/>
    <property type="molecule type" value="Genomic_DNA"/>
</dbReference>